<dbReference type="Pfam" id="PF05300">
    <property type="entry name" value="MIC19_MIC25"/>
    <property type="match status" value="2"/>
</dbReference>
<keyword evidence="1" id="KW-0519">Myristate</keyword>
<sequence length="431" mass="48827">MGGGGSTRRVTFEADENENITVVKGVRLSDSVIDRMKEPSSPSGRQHRGSVNDEELKKRIAEELALERARRDSEAQKRRLKQEQMYVRDEFGKLLERERISSNEHLTRAILRERAATEEERQKAQRFGLVDVVKLNLTLLEVKGGNLSGNLKLSRMVSSPRNPESEAAKGKKSIFPVMATPTSAVPNPGATFENKIQIWTMEYELRNVNSGVLDLECEIWHMRYGILDLECEVFWHKFPENLDCSWIPGSVQGQARQLEEKERELKKHDAYYKEQLARLEERVRPHLQSCPSPGDNSSSTWSCWRDSRGIRGAAPGLEPLCSGARLEELGVLTWREGSRESFQNIPGTKGAPGELQRDWGQGLEGQDTGNGFRLEKGRFGWDLGKEFLPGLELPEKLWLPLDPWNIQGQAGHWGWSSLGQWKVSLPMVGVE</sequence>
<dbReference type="PANTHER" id="PTHR21588:SF18">
    <property type="entry name" value="MICOS COMPLEX SUBUNIT MIC19"/>
    <property type="match status" value="1"/>
</dbReference>
<keyword evidence="6" id="KW-0449">Lipoprotein</keyword>
<keyword evidence="2" id="KW-0999">Mitochondrion inner membrane</keyword>
<evidence type="ECO:0000256" key="2">
    <source>
        <dbReference type="ARBA" id="ARBA00022792"/>
    </source>
</evidence>
<reference evidence="9 10" key="1">
    <citation type="submission" date="2018-07" db="EMBL/GenBank/DDBJ databases">
        <title>A high quality draft genome assembly of the barn swallow (H. rustica rustica).</title>
        <authorList>
            <person name="Formenti G."/>
            <person name="Chiara M."/>
            <person name="Poveda L."/>
            <person name="Francoijs K.-J."/>
            <person name="Bonisoli-Alquati A."/>
            <person name="Canova L."/>
            <person name="Gianfranceschi L."/>
            <person name="Horner D.S."/>
            <person name="Saino N."/>
        </authorList>
    </citation>
    <scope>NUCLEOTIDE SEQUENCE [LARGE SCALE GENOMIC DNA]</scope>
    <source>
        <strain evidence="9">Chelidonia</strain>
        <tissue evidence="9">Blood</tissue>
    </source>
</reference>
<name>A0A3M0KHT5_HIRRU</name>
<evidence type="ECO:0000256" key="3">
    <source>
        <dbReference type="ARBA" id="ARBA00023128"/>
    </source>
</evidence>
<evidence type="ECO:0000256" key="7">
    <source>
        <dbReference type="ARBA" id="ARBA00034476"/>
    </source>
</evidence>
<evidence type="ECO:0000256" key="4">
    <source>
        <dbReference type="ARBA" id="ARBA00023136"/>
    </source>
</evidence>
<evidence type="ECO:0000256" key="1">
    <source>
        <dbReference type="ARBA" id="ARBA00022707"/>
    </source>
</evidence>
<keyword evidence="5" id="KW-1015">Disulfide bond</keyword>
<evidence type="ECO:0000256" key="8">
    <source>
        <dbReference type="SAM" id="MobiDB-lite"/>
    </source>
</evidence>
<dbReference type="GO" id="GO:0007007">
    <property type="term" value="P:inner mitochondrial membrane organization"/>
    <property type="evidence" value="ECO:0007669"/>
    <property type="project" value="TreeGrafter"/>
</dbReference>
<protein>
    <submittedName>
        <fullName evidence="9">Uncharacterized protein</fullName>
    </submittedName>
</protein>
<evidence type="ECO:0000313" key="9">
    <source>
        <dbReference type="EMBL" id="RMC10540.1"/>
    </source>
</evidence>
<dbReference type="Proteomes" id="UP000269221">
    <property type="component" value="Unassembled WGS sequence"/>
</dbReference>
<dbReference type="InterPro" id="IPR007964">
    <property type="entry name" value="MIC19/MIC25"/>
</dbReference>
<dbReference type="OrthoDB" id="9944291at2759"/>
<dbReference type="PANTHER" id="PTHR21588">
    <property type="entry name" value="COILED-COIL-HELIX-COILED-COIL-HELIX DOMAIN CONTAINING 6"/>
    <property type="match status" value="1"/>
</dbReference>
<accession>A0A3M0KHT5</accession>
<feature type="region of interest" description="Disordered" evidence="8">
    <location>
        <begin position="29"/>
        <end position="56"/>
    </location>
</feature>
<comment type="subcellular location">
    <subcellularLocation>
        <location evidence="7">Mitochondrion inner membrane</location>
        <topology evidence="7">Lipid-anchor</topology>
    </subcellularLocation>
</comment>
<comment type="caution">
    <text evidence="9">The sequence shown here is derived from an EMBL/GenBank/DDBJ whole genome shotgun (WGS) entry which is preliminary data.</text>
</comment>
<keyword evidence="10" id="KW-1185">Reference proteome</keyword>
<dbReference type="InterPro" id="IPR052632">
    <property type="entry name" value="MICOS_subunit_Mic19"/>
</dbReference>
<proteinExistence type="predicted"/>
<gene>
    <name evidence="9" type="ORF">DUI87_13345</name>
</gene>
<organism evidence="9 10">
    <name type="scientific">Hirundo rustica rustica</name>
    <dbReference type="NCBI Taxonomy" id="333673"/>
    <lineage>
        <taxon>Eukaryota</taxon>
        <taxon>Metazoa</taxon>
        <taxon>Chordata</taxon>
        <taxon>Craniata</taxon>
        <taxon>Vertebrata</taxon>
        <taxon>Euteleostomi</taxon>
        <taxon>Archelosauria</taxon>
        <taxon>Archosauria</taxon>
        <taxon>Dinosauria</taxon>
        <taxon>Saurischia</taxon>
        <taxon>Theropoda</taxon>
        <taxon>Coelurosauria</taxon>
        <taxon>Aves</taxon>
        <taxon>Neognathae</taxon>
        <taxon>Neoaves</taxon>
        <taxon>Telluraves</taxon>
        <taxon>Australaves</taxon>
        <taxon>Passeriformes</taxon>
        <taxon>Sylvioidea</taxon>
        <taxon>Hirundinidae</taxon>
        <taxon>Hirundo</taxon>
    </lineage>
</organism>
<dbReference type="AlphaFoldDB" id="A0A3M0KHT5"/>
<evidence type="ECO:0000256" key="6">
    <source>
        <dbReference type="ARBA" id="ARBA00023288"/>
    </source>
</evidence>
<dbReference type="STRING" id="333673.A0A3M0KHT5"/>
<evidence type="ECO:0000256" key="5">
    <source>
        <dbReference type="ARBA" id="ARBA00023157"/>
    </source>
</evidence>
<dbReference type="EMBL" id="QRBI01000112">
    <property type="protein sequence ID" value="RMC10540.1"/>
    <property type="molecule type" value="Genomic_DNA"/>
</dbReference>
<keyword evidence="4" id="KW-0472">Membrane</keyword>
<evidence type="ECO:0000313" key="10">
    <source>
        <dbReference type="Proteomes" id="UP000269221"/>
    </source>
</evidence>
<dbReference type="GO" id="GO:0061617">
    <property type="term" value="C:MICOS complex"/>
    <property type="evidence" value="ECO:0007669"/>
    <property type="project" value="InterPro"/>
</dbReference>
<keyword evidence="3" id="KW-0496">Mitochondrion</keyword>